<dbReference type="STRING" id="497965.Cyan7822_2268"/>
<dbReference type="EMBL" id="CP002198">
    <property type="protein sequence ID" value="ADN14246.1"/>
    <property type="molecule type" value="Genomic_DNA"/>
</dbReference>
<dbReference type="GO" id="GO:0032259">
    <property type="term" value="P:methylation"/>
    <property type="evidence" value="ECO:0007669"/>
    <property type="project" value="UniProtKB-KW"/>
</dbReference>
<dbReference type="AlphaFoldDB" id="E0UEZ4"/>
<reference evidence="3" key="1">
    <citation type="journal article" date="2011" name="MBio">
        <title>Novel metabolic attributes of the genus Cyanothece, comprising a group of unicellular nitrogen-fixing Cyanobacteria.</title>
        <authorList>
            <person name="Bandyopadhyay A."/>
            <person name="Elvitigala T."/>
            <person name="Welsh E."/>
            <person name="Stockel J."/>
            <person name="Liberton M."/>
            <person name="Min H."/>
            <person name="Sherman L.A."/>
            <person name="Pakrasi H.B."/>
        </authorList>
    </citation>
    <scope>NUCLEOTIDE SEQUENCE [LARGE SCALE GENOMIC DNA]</scope>
    <source>
        <strain evidence="3">PCC 7822</strain>
    </source>
</reference>
<evidence type="ECO:0000313" key="3">
    <source>
        <dbReference type="Proteomes" id="UP000008206"/>
    </source>
</evidence>
<dbReference type="InterPro" id="IPR029063">
    <property type="entry name" value="SAM-dependent_MTases_sf"/>
</dbReference>
<dbReference type="KEGG" id="cyj:Cyan7822_2268"/>
<keyword evidence="3" id="KW-1185">Reference proteome</keyword>
<proteinExistence type="predicted"/>
<evidence type="ECO:0000313" key="2">
    <source>
        <dbReference type="EMBL" id="ADN14246.1"/>
    </source>
</evidence>
<dbReference type="Pfam" id="PF13649">
    <property type="entry name" value="Methyltransf_25"/>
    <property type="match status" value="1"/>
</dbReference>
<dbReference type="RefSeq" id="WP_013322351.1">
    <property type="nucleotide sequence ID" value="NC_014501.1"/>
</dbReference>
<name>E0UEZ4_GLOV7</name>
<dbReference type="Proteomes" id="UP000008206">
    <property type="component" value="Chromosome"/>
</dbReference>
<accession>E0UEZ4</accession>
<dbReference type="eggNOG" id="COG2226">
    <property type="taxonomic scope" value="Bacteria"/>
</dbReference>
<dbReference type="PANTHER" id="PTHR43591:SF24">
    <property type="entry name" value="2-METHOXY-6-POLYPRENYL-1,4-BENZOQUINOL METHYLASE, MITOCHONDRIAL"/>
    <property type="match status" value="1"/>
</dbReference>
<dbReference type="CDD" id="cd02440">
    <property type="entry name" value="AdoMet_MTases"/>
    <property type="match status" value="1"/>
</dbReference>
<feature type="domain" description="Methyltransferase" evidence="1">
    <location>
        <begin position="50"/>
        <end position="144"/>
    </location>
</feature>
<dbReference type="OrthoDB" id="9791837at2"/>
<dbReference type="Gene3D" id="3.40.50.150">
    <property type="entry name" value="Vaccinia Virus protein VP39"/>
    <property type="match status" value="1"/>
</dbReference>
<protein>
    <submittedName>
        <fullName evidence="2">Methyltransferase type 11</fullName>
    </submittedName>
</protein>
<organism evidence="2 3">
    <name type="scientific">Gloeothece verrucosa (strain PCC 7822)</name>
    <name type="common">Cyanothece sp. (strain PCC 7822)</name>
    <dbReference type="NCBI Taxonomy" id="497965"/>
    <lineage>
        <taxon>Bacteria</taxon>
        <taxon>Bacillati</taxon>
        <taxon>Cyanobacteriota</taxon>
        <taxon>Cyanophyceae</taxon>
        <taxon>Oscillatoriophycideae</taxon>
        <taxon>Chroococcales</taxon>
        <taxon>Aphanothecaceae</taxon>
        <taxon>Gloeothece</taxon>
        <taxon>Gloeothece verrucosa</taxon>
    </lineage>
</organism>
<keyword evidence="2" id="KW-0808">Transferase</keyword>
<dbReference type="PANTHER" id="PTHR43591">
    <property type="entry name" value="METHYLTRANSFERASE"/>
    <property type="match status" value="1"/>
</dbReference>
<sequence>MISEQYQVFEKQETVQAWDEDYYHPLAQDYYDKAIENLFKLMDIQPGETILDAGCGPGVHSIRLAKKNIKVLAIDISKTMLREAQKRVLQEDVTHLIKFKEEDLTALSFADASFKSIFSWGVIIHIKEIEKALDELARVTAPGGKLGLYITNKNALDHTIESLARDLLSKHKLAWESLPMGKGIWFDFNNEKLWVWQIDTTALIKYLEQKNFRLTAHIIGEFTEIQRRLKGVPRTLLLKFNNLCYSLKVSPNLASTNLLIFEKTQ</sequence>
<dbReference type="HOGENOM" id="CLU_1069119_0_0_3"/>
<keyword evidence="2" id="KW-0489">Methyltransferase</keyword>
<gene>
    <name evidence="2" type="ordered locus">Cyan7822_2268</name>
</gene>
<dbReference type="GO" id="GO:0008168">
    <property type="term" value="F:methyltransferase activity"/>
    <property type="evidence" value="ECO:0007669"/>
    <property type="project" value="UniProtKB-KW"/>
</dbReference>
<dbReference type="InterPro" id="IPR041698">
    <property type="entry name" value="Methyltransf_25"/>
</dbReference>
<evidence type="ECO:0000259" key="1">
    <source>
        <dbReference type="Pfam" id="PF13649"/>
    </source>
</evidence>
<dbReference type="SUPFAM" id="SSF53335">
    <property type="entry name" value="S-adenosyl-L-methionine-dependent methyltransferases"/>
    <property type="match status" value="1"/>
</dbReference>